<keyword evidence="3" id="KW-1185">Reference proteome</keyword>
<evidence type="ECO:0000313" key="3">
    <source>
        <dbReference type="Proteomes" id="UP000186583"/>
    </source>
</evidence>
<comment type="caution">
    <text evidence="2">The sequence shown here is derived from an EMBL/GenBank/DDBJ whole genome shotgun (WGS) entry which is preliminary data.</text>
</comment>
<dbReference type="OrthoDB" id="4850198at2759"/>
<organism evidence="2 3">
    <name type="scientific">Colletotrichum chlorophyti</name>
    <dbReference type="NCBI Taxonomy" id="708187"/>
    <lineage>
        <taxon>Eukaryota</taxon>
        <taxon>Fungi</taxon>
        <taxon>Dikarya</taxon>
        <taxon>Ascomycota</taxon>
        <taxon>Pezizomycotina</taxon>
        <taxon>Sordariomycetes</taxon>
        <taxon>Hypocreomycetidae</taxon>
        <taxon>Glomerellales</taxon>
        <taxon>Glomerellaceae</taxon>
        <taxon>Colletotrichum</taxon>
    </lineage>
</organism>
<protein>
    <submittedName>
        <fullName evidence="2">Uncharacterized protein</fullName>
    </submittedName>
</protein>
<evidence type="ECO:0000256" key="1">
    <source>
        <dbReference type="SAM" id="MobiDB-lite"/>
    </source>
</evidence>
<dbReference type="Proteomes" id="UP000186583">
    <property type="component" value="Unassembled WGS sequence"/>
</dbReference>
<feature type="compositionally biased region" description="Gly residues" evidence="1">
    <location>
        <begin position="44"/>
        <end position="53"/>
    </location>
</feature>
<reference evidence="2 3" key="1">
    <citation type="submission" date="2016-11" db="EMBL/GenBank/DDBJ databases">
        <title>Draft Genome Assembly of Colletotrichum chlorophyti a pathogen of herbaceous plants.</title>
        <authorList>
            <person name="Gan P."/>
            <person name="Narusaka M."/>
            <person name="Tsushima A."/>
            <person name="Narusaka Y."/>
            <person name="Takano Y."/>
            <person name="Shirasu K."/>
        </authorList>
    </citation>
    <scope>NUCLEOTIDE SEQUENCE [LARGE SCALE GENOMIC DNA]</scope>
    <source>
        <strain evidence="2 3">NTL11</strain>
    </source>
</reference>
<evidence type="ECO:0000313" key="2">
    <source>
        <dbReference type="EMBL" id="OLN96740.1"/>
    </source>
</evidence>
<dbReference type="AlphaFoldDB" id="A0A1Q8S5P2"/>
<name>A0A1Q8S5P2_9PEZI</name>
<feature type="region of interest" description="Disordered" evidence="1">
    <location>
        <begin position="1"/>
        <end position="60"/>
    </location>
</feature>
<sequence>MCSSGSPGRCSAGDANGPTGTGSEASGCRGGHKDQTGQASIRGGRQGGGGYGHHAGSSKK</sequence>
<proteinExistence type="predicted"/>
<gene>
    <name evidence="2" type="ORF">CCHL11_02429</name>
</gene>
<dbReference type="EMBL" id="MPGH01000014">
    <property type="protein sequence ID" value="OLN96740.1"/>
    <property type="molecule type" value="Genomic_DNA"/>
</dbReference>
<accession>A0A1Q8S5P2</accession>